<dbReference type="GO" id="GO:0004674">
    <property type="term" value="F:protein serine/threonine kinase activity"/>
    <property type="evidence" value="ECO:0007669"/>
    <property type="project" value="UniProtKB-KW"/>
</dbReference>
<keyword evidence="13" id="KW-0418">Kinase</keyword>
<dbReference type="PROSITE" id="PS50011">
    <property type="entry name" value="PROTEIN_KINASE_DOM"/>
    <property type="match status" value="1"/>
</dbReference>
<evidence type="ECO:0000256" key="18">
    <source>
        <dbReference type="ARBA" id="ARBA00023180"/>
    </source>
</evidence>
<dbReference type="InterPro" id="IPR001245">
    <property type="entry name" value="Ser-Thr/Tyr_kinase_cat_dom"/>
</dbReference>
<protein>
    <recommendedName>
        <fullName evidence="23">Receptor kinase-like protein Xa21</fullName>
        <ecNumber evidence="3">2.7.11.1</ecNumber>
    </recommendedName>
</protein>
<evidence type="ECO:0000256" key="6">
    <source>
        <dbReference type="ARBA" id="ARBA00022553"/>
    </source>
</evidence>
<dbReference type="SUPFAM" id="SSF56112">
    <property type="entry name" value="Protein kinase-like (PK-like)"/>
    <property type="match status" value="1"/>
</dbReference>
<comment type="subcellular location">
    <subcellularLocation>
        <location evidence="1">Cell membrane</location>
        <topology evidence="1">Single-pass membrane protein</topology>
    </subcellularLocation>
    <subcellularLocation>
        <location evidence="2">Endoplasmic reticulum membrane</location>
        <topology evidence="2">Single-pass membrane protein</topology>
    </subcellularLocation>
</comment>
<evidence type="ECO:0000256" key="21">
    <source>
        <dbReference type="ARBA" id="ARBA00054320"/>
    </source>
</evidence>
<dbReference type="PANTHER" id="PTHR27008">
    <property type="entry name" value="OS04G0122200 PROTEIN"/>
    <property type="match status" value="1"/>
</dbReference>
<keyword evidence="8" id="KW-0808">Transferase</keyword>
<comment type="catalytic activity">
    <reaction evidence="20">
        <text>L-seryl-[protein] + ATP = O-phospho-L-seryl-[protein] + ADP + H(+)</text>
        <dbReference type="Rhea" id="RHEA:17989"/>
        <dbReference type="Rhea" id="RHEA-COMP:9863"/>
        <dbReference type="Rhea" id="RHEA-COMP:11604"/>
        <dbReference type="ChEBI" id="CHEBI:15378"/>
        <dbReference type="ChEBI" id="CHEBI:29999"/>
        <dbReference type="ChEBI" id="CHEBI:30616"/>
        <dbReference type="ChEBI" id="CHEBI:83421"/>
        <dbReference type="ChEBI" id="CHEBI:456216"/>
        <dbReference type="EC" id="2.7.11.1"/>
    </reaction>
</comment>
<dbReference type="InterPro" id="IPR051809">
    <property type="entry name" value="Plant_receptor-like_S/T_kinase"/>
</dbReference>
<evidence type="ECO:0000256" key="1">
    <source>
        <dbReference type="ARBA" id="ARBA00004162"/>
    </source>
</evidence>
<gene>
    <name evidence="25" type="ORF">SETIT_1G279700v2</name>
</gene>
<dbReference type="SMART" id="SM00220">
    <property type="entry name" value="S_TKc"/>
    <property type="match status" value="1"/>
</dbReference>
<accession>A0A368PSA4</accession>
<proteinExistence type="predicted"/>
<evidence type="ECO:0000256" key="17">
    <source>
        <dbReference type="ARBA" id="ARBA00023170"/>
    </source>
</evidence>
<dbReference type="EMBL" id="CM003528">
    <property type="protein sequence ID" value="RCV07861.1"/>
    <property type="molecule type" value="Genomic_DNA"/>
</dbReference>
<feature type="domain" description="Protein kinase" evidence="24">
    <location>
        <begin position="56"/>
        <end position="356"/>
    </location>
</feature>
<dbReference type="FunFam" id="3.30.200.20:FF:000432">
    <property type="entry name" value="LRR receptor-like serine/threonine-protein kinase EFR"/>
    <property type="match status" value="1"/>
</dbReference>
<evidence type="ECO:0000256" key="10">
    <source>
        <dbReference type="ARBA" id="ARBA00022729"/>
    </source>
</evidence>
<name>A0A368PSA4_SETIT</name>
<dbReference type="PANTHER" id="PTHR27008:SF596">
    <property type="entry name" value="OS02G0215500 PROTEIN"/>
    <property type="match status" value="1"/>
</dbReference>
<dbReference type="PROSITE" id="PS00108">
    <property type="entry name" value="PROTEIN_KINASE_ST"/>
    <property type="match status" value="1"/>
</dbReference>
<evidence type="ECO:0000256" key="20">
    <source>
        <dbReference type="ARBA" id="ARBA00048679"/>
    </source>
</evidence>
<evidence type="ECO:0000313" key="25">
    <source>
        <dbReference type="EMBL" id="RCV07860.1"/>
    </source>
</evidence>
<keyword evidence="18" id="KW-0325">Glycoprotein</keyword>
<evidence type="ECO:0000256" key="3">
    <source>
        <dbReference type="ARBA" id="ARBA00012513"/>
    </source>
</evidence>
<dbReference type="AlphaFoldDB" id="A0A368PSA4"/>
<dbReference type="Pfam" id="PF07714">
    <property type="entry name" value="PK_Tyr_Ser-Thr"/>
    <property type="match status" value="1"/>
</dbReference>
<reference evidence="25" key="1">
    <citation type="journal article" date="2012" name="Nat. Biotechnol.">
        <title>Reference genome sequence of the model plant Setaria.</title>
        <authorList>
            <person name="Bennetzen J.L."/>
            <person name="Schmutz J."/>
            <person name="Wang H."/>
            <person name="Percifield R."/>
            <person name="Hawkins J."/>
            <person name="Pontaroli A.C."/>
            <person name="Estep M."/>
            <person name="Feng L."/>
            <person name="Vaughn J.N."/>
            <person name="Grimwood J."/>
            <person name="Jenkins J."/>
            <person name="Barry K."/>
            <person name="Lindquist E."/>
            <person name="Hellsten U."/>
            <person name="Deshpande S."/>
            <person name="Wang X."/>
            <person name="Wu X."/>
            <person name="Mitros T."/>
            <person name="Triplett J."/>
            <person name="Yang X."/>
            <person name="Ye C.Y."/>
            <person name="Mauro-Herrera M."/>
            <person name="Wang L."/>
            <person name="Li P."/>
            <person name="Sharma M."/>
            <person name="Sharma R."/>
            <person name="Ronald P.C."/>
            <person name="Panaud O."/>
            <person name="Kellogg E.A."/>
            <person name="Brutnell T.P."/>
            <person name="Doust A.N."/>
            <person name="Tuskan G.A."/>
            <person name="Rokhsar D."/>
            <person name="Devos K.M."/>
        </authorList>
    </citation>
    <scope>NUCLEOTIDE SEQUENCE [LARGE SCALE GENOMIC DNA]</scope>
    <source>
        <strain evidence="25">Yugu1</strain>
    </source>
</reference>
<dbReference type="InterPro" id="IPR008271">
    <property type="entry name" value="Ser/Thr_kinase_AS"/>
</dbReference>
<evidence type="ECO:0000256" key="15">
    <source>
        <dbReference type="ARBA" id="ARBA00022989"/>
    </source>
</evidence>
<dbReference type="InterPro" id="IPR011009">
    <property type="entry name" value="Kinase-like_dom_sf"/>
</dbReference>
<evidence type="ECO:0000256" key="14">
    <source>
        <dbReference type="ARBA" id="ARBA00022840"/>
    </source>
</evidence>
<keyword evidence="4" id="KW-1003">Cell membrane</keyword>
<comment type="function">
    <text evidence="21">Receptor kinase that detects X.oryzae pv. oryzae protein Ax21 to promote innate immunity. Following X.oryzae pv. oryzae protein Ax21 detection, undergoes cleavage, releasing the processed protein kinase Xa21 chain.</text>
</comment>
<dbReference type="Gene3D" id="3.30.200.20">
    <property type="entry name" value="Phosphorylase Kinase, domain 1"/>
    <property type="match status" value="1"/>
</dbReference>
<keyword evidence="16" id="KW-0472">Membrane</keyword>
<evidence type="ECO:0000256" key="16">
    <source>
        <dbReference type="ARBA" id="ARBA00023136"/>
    </source>
</evidence>
<keyword evidence="9" id="KW-0812">Transmembrane</keyword>
<keyword evidence="10" id="KW-0732">Signal</keyword>
<evidence type="ECO:0000256" key="4">
    <source>
        <dbReference type="ARBA" id="ARBA00022475"/>
    </source>
</evidence>
<organism evidence="25">
    <name type="scientific">Setaria italica</name>
    <name type="common">Foxtail millet</name>
    <name type="synonym">Panicum italicum</name>
    <dbReference type="NCBI Taxonomy" id="4555"/>
    <lineage>
        <taxon>Eukaryota</taxon>
        <taxon>Viridiplantae</taxon>
        <taxon>Streptophyta</taxon>
        <taxon>Embryophyta</taxon>
        <taxon>Tracheophyta</taxon>
        <taxon>Spermatophyta</taxon>
        <taxon>Magnoliopsida</taxon>
        <taxon>Liliopsida</taxon>
        <taxon>Poales</taxon>
        <taxon>Poaceae</taxon>
        <taxon>PACMAD clade</taxon>
        <taxon>Panicoideae</taxon>
        <taxon>Panicodae</taxon>
        <taxon>Paniceae</taxon>
        <taxon>Cenchrinae</taxon>
        <taxon>Setaria</taxon>
    </lineage>
</organism>
<dbReference type="InterPro" id="IPR000719">
    <property type="entry name" value="Prot_kinase_dom"/>
</dbReference>
<evidence type="ECO:0000256" key="19">
    <source>
        <dbReference type="ARBA" id="ARBA00047899"/>
    </source>
</evidence>
<keyword evidence="17" id="KW-0675">Receptor</keyword>
<keyword evidence="14" id="KW-0067">ATP-binding</keyword>
<comment type="catalytic activity">
    <reaction evidence="19">
        <text>L-threonyl-[protein] + ATP = O-phospho-L-threonyl-[protein] + ADP + H(+)</text>
        <dbReference type="Rhea" id="RHEA:46608"/>
        <dbReference type="Rhea" id="RHEA-COMP:11060"/>
        <dbReference type="Rhea" id="RHEA-COMP:11605"/>
        <dbReference type="ChEBI" id="CHEBI:15378"/>
        <dbReference type="ChEBI" id="CHEBI:30013"/>
        <dbReference type="ChEBI" id="CHEBI:30616"/>
        <dbReference type="ChEBI" id="CHEBI:61977"/>
        <dbReference type="ChEBI" id="CHEBI:456216"/>
        <dbReference type="EC" id="2.7.11.1"/>
    </reaction>
</comment>
<dbReference type="FunFam" id="1.10.510.10:FF:000358">
    <property type="entry name" value="Putative leucine-rich repeat receptor-like serine/threonine-protein kinase"/>
    <property type="match status" value="1"/>
</dbReference>
<dbReference type="GO" id="GO:0005524">
    <property type="term" value="F:ATP binding"/>
    <property type="evidence" value="ECO:0007669"/>
    <property type="project" value="UniProtKB-KW"/>
</dbReference>
<keyword evidence="11" id="KW-0677">Repeat</keyword>
<keyword evidence="7" id="KW-0433">Leucine-rich repeat</keyword>
<evidence type="ECO:0000256" key="23">
    <source>
        <dbReference type="ARBA" id="ARBA00072040"/>
    </source>
</evidence>
<dbReference type="GO" id="GO:0005886">
    <property type="term" value="C:plasma membrane"/>
    <property type="evidence" value="ECO:0007669"/>
    <property type="project" value="UniProtKB-SubCell"/>
</dbReference>
<evidence type="ECO:0000256" key="2">
    <source>
        <dbReference type="ARBA" id="ARBA00004389"/>
    </source>
</evidence>
<reference evidence="25" key="2">
    <citation type="submission" date="2015-07" db="EMBL/GenBank/DDBJ databases">
        <authorList>
            <person name="Noorani M."/>
        </authorList>
    </citation>
    <scope>NUCLEOTIDE SEQUENCE</scope>
    <source>
        <strain evidence="25">Yugu1</strain>
    </source>
</reference>
<dbReference type="OrthoDB" id="676979at2759"/>
<dbReference type="Gene3D" id="1.10.510.10">
    <property type="entry name" value="Transferase(Phosphotransferase) domain 1"/>
    <property type="match status" value="1"/>
</dbReference>
<keyword evidence="6" id="KW-0597">Phosphoprotein</keyword>
<evidence type="ECO:0000256" key="11">
    <source>
        <dbReference type="ARBA" id="ARBA00022737"/>
    </source>
</evidence>
<keyword evidence="12" id="KW-0547">Nucleotide-binding</keyword>
<comment type="function">
    <text evidence="22">The processed protein kinase Xa21 chain released by protein cleavage after X.oryzae pv. oryzae protein Ax21 detection translocates into the nucleus where it can bind and regulate WRKY62, a transcription factor. Confers resistance to the bacterial pathogen X.oryzae pv. oryzae (Xoo).</text>
</comment>
<dbReference type="EMBL" id="CM003528">
    <property type="protein sequence ID" value="RCV07860.1"/>
    <property type="molecule type" value="Genomic_DNA"/>
</dbReference>
<evidence type="ECO:0000256" key="7">
    <source>
        <dbReference type="ARBA" id="ARBA00022614"/>
    </source>
</evidence>
<keyword evidence="5" id="KW-0723">Serine/threonine-protein kinase</keyword>
<evidence type="ECO:0000256" key="22">
    <source>
        <dbReference type="ARBA" id="ARBA00056628"/>
    </source>
</evidence>
<dbReference type="EC" id="2.7.11.1" evidence="3"/>
<dbReference type="GO" id="GO:0005789">
    <property type="term" value="C:endoplasmic reticulum membrane"/>
    <property type="evidence" value="ECO:0007669"/>
    <property type="project" value="UniProtKB-SubCell"/>
</dbReference>
<evidence type="ECO:0000256" key="13">
    <source>
        <dbReference type="ARBA" id="ARBA00022777"/>
    </source>
</evidence>
<evidence type="ECO:0000256" key="9">
    <source>
        <dbReference type="ARBA" id="ARBA00022692"/>
    </source>
</evidence>
<sequence length="365" mass="40320">MIVSFCSAFAFVTFVCALSLFYHKSRKTKANLQRSVIDEQHMRVSCAELASATNDFSSNDLIREGGFGTVHKGTMRGNRQHVVVAVKVLNLMQRGARQSFIAECETLRCVRHRNLVKILKVCSSIDFQGCDFKALVYEFLPNGNLDQRLHKQSMEDGEQKALDLIARLSIAIDVAASLDYLHEYKPTPIIHCDLKSSNVLLDNDMVAHVGDFGLARFLHRDTEKSSGWASMRGSIGYAAPVLLVSDYGLGNEVTTHGDVYSYGILLLEMFTGKGQLIVSLEKPDRLSTIADKRLLTETKDGEATGSLNSSSSRDMRIASVTCILDVGICCSEEMPTDRLPIGEALKNLQTIKDKFLKHLCSEGAS</sequence>
<evidence type="ECO:0000256" key="8">
    <source>
        <dbReference type="ARBA" id="ARBA00022679"/>
    </source>
</evidence>
<evidence type="ECO:0000256" key="12">
    <source>
        <dbReference type="ARBA" id="ARBA00022741"/>
    </source>
</evidence>
<evidence type="ECO:0000256" key="5">
    <source>
        <dbReference type="ARBA" id="ARBA00022527"/>
    </source>
</evidence>
<keyword evidence="15" id="KW-1133">Transmembrane helix</keyword>
<evidence type="ECO:0000259" key="24">
    <source>
        <dbReference type="PROSITE" id="PS50011"/>
    </source>
</evidence>